<sequence>MRRPILWIVLLTLVAGTTPAQTEKPVEIYLATGAAYPTNDFNLQYNYGFNGSVGVGLRIANSLRVVPKAEIQTFSIDPNYFVDTVSGGNYTAIMTGADLRWFSDLHKWWFDPILLVGGGLAFARVSTLTVGEITYYSHNETKLYFNIGAGVDIRMTPKISAFITGRYVRISTGGTKTEFFPVSVGMRF</sequence>
<organism evidence="4 5">
    <name type="scientific">candidate division GN15 bacterium</name>
    <dbReference type="NCBI Taxonomy" id="2072418"/>
    <lineage>
        <taxon>Bacteria</taxon>
        <taxon>candidate division GN15</taxon>
    </lineage>
</organism>
<evidence type="ECO:0000256" key="1">
    <source>
        <dbReference type="ARBA" id="ARBA00022729"/>
    </source>
</evidence>
<dbReference type="Gene3D" id="2.40.160.20">
    <property type="match status" value="1"/>
</dbReference>
<feature type="signal peptide" evidence="2">
    <location>
        <begin position="1"/>
        <end position="20"/>
    </location>
</feature>
<dbReference type="Pfam" id="PF13505">
    <property type="entry name" value="OMP_b-brl"/>
    <property type="match status" value="1"/>
</dbReference>
<feature type="domain" description="Outer membrane protein beta-barrel" evidence="3">
    <location>
        <begin position="9"/>
        <end position="188"/>
    </location>
</feature>
<evidence type="ECO:0000259" key="3">
    <source>
        <dbReference type="Pfam" id="PF13505"/>
    </source>
</evidence>
<reference evidence="4 5" key="1">
    <citation type="journal article" date="2018" name="ISME J.">
        <title>A methanotrophic archaeon couples anaerobic oxidation of methane to Fe(III) reduction.</title>
        <authorList>
            <person name="Cai C."/>
            <person name="Leu A.O."/>
            <person name="Xie G.J."/>
            <person name="Guo J."/>
            <person name="Feng Y."/>
            <person name="Zhao J.X."/>
            <person name="Tyson G.W."/>
            <person name="Yuan Z."/>
            <person name="Hu S."/>
        </authorList>
    </citation>
    <scope>NUCLEOTIDE SEQUENCE [LARGE SCALE GENOMIC DNA]</scope>
    <source>
        <strain evidence="4">FeB_12</strain>
    </source>
</reference>
<comment type="caution">
    <text evidence="4">The sequence shown here is derived from an EMBL/GenBank/DDBJ whole genome shotgun (WGS) entry which is preliminary data.</text>
</comment>
<accession>A0A855X3B6</accession>
<dbReference type="InterPro" id="IPR027385">
    <property type="entry name" value="Beta-barrel_OMP"/>
</dbReference>
<dbReference type="EMBL" id="PQAP01000064">
    <property type="protein sequence ID" value="PWB73121.1"/>
    <property type="molecule type" value="Genomic_DNA"/>
</dbReference>
<proteinExistence type="predicted"/>
<dbReference type="AlphaFoldDB" id="A0A855X3B6"/>
<name>A0A855X3B6_9BACT</name>
<evidence type="ECO:0000313" key="4">
    <source>
        <dbReference type="EMBL" id="PWB73121.1"/>
    </source>
</evidence>
<gene>
    <name evidence="4" type="ORF">C3F09_05580</name>
</gene>
<evidence type="ECO:0000313" key="5">
    <source>
        <dbReference type="Proteomes" id="UP000250918"/>
    </source>
</evidence>
<keyword evidence="1 2" id="KW-0732">Signal</keyword>
<dbReference type="Proteomes" id="UP000250918">
    <property type="component" value="Unassembled WGS sequence"/>
</dbReference>
<dbReference type="SUPFAM" id="SSF56925">
    <property type="entry name" value="OMPA-like"/>
    <property type="match status" value="1"/>
</dbReference>
<feature type="chain" id="PRO_5032742681" description="Outer membrane protein beta-barrel domain-containing protein" evidence="2">
    <location>
        <begin position="21"/>
        <end position="188"/>
    </location>
</feature>
<evidence type="ECO:0000256" key="2">
    <source>
        <dbReference type="SAM" id="SignalP"/>
    </source>
</evidence>
<dbReference type="InterPro" id="IPR011250">
    <property type="entry name" value="OMP/PagP_B-barrel"/>
</dbReference>
<protein>
    <recommendedName>
        <fullName evidence="3">Outer membrane protein beta-barrel domain-containing protein</fullName>
    </recommendedName>
</protein>